<evidence type="ECO:0000256" key="4">
    <source>
        <dbReference type="SAM" id="MobiDB-lite"/>
    </source>
</evidence>
<evidence type="ECO:0000313" key="7">
    <source>
        <dbReference type="RefSeq" id="XP_002731171.1"/>
    </source>
</evidence>
<protein>
    <submittedName>
        <fullName evidence="7">60S ribosomal protein L4-B-like</fullName>
    </submittedName>
</protein>
<dbReference type="Pfam" id="PF14374">
    <property type="entry name" value="Ribos_L4_asso_C"/>
    <property type="match status" value="1"/>
</dbReference>
<dbReference type="InterPro" id="IPR002136">
    <property type="entry name" value="Ribosomal_uL4"/>
</dbReference>
<evidence type="ECO:0000256" key="2">
    <source>
        <dbReference type="ARBA" id="ARBA00022980"/>
    </source>
</evidence>
<dbReference type="RefSeq" id="XP_002731171.1">
    <property type="nucleotide sequence ID" value="XM_002731125.2"/>
</dbReference>
<dbReference type="GeneID" id="100373756"/>
<dbReference type="Pfam" id="PF00573">
    <property type="entry name" value="Ribosomal_L4"/>
    <property type="match status" value="1"/>
</dbReference>
<sequence length="400" mass="45307">MALSAARPLINVYSEKNELSGTTITLPAVFKAPIRPDIVNFVHANLRKNSRQPYAVSKAAGHQTSAESWGTGRAVARIPRVRGGGTHRSGQGAFGNMCRGGRMFAPTKTYRRWHRRVNVNQKRYAMCSAIASTGIPALIMSKGHRIEEIPEVPLVIADKVQEFKKTKEAVAFLRKFKAWSDIQKVYKSKRMRAGKGKMRNRRRIQRLGPCIIYDQDNGLTRAFRNIPGITLLNVSKLNLLRVAPGGHVGRFCIWTESAFRKLDNLYGTWKKPSKEKNNYNLPMPKMTYTDLGRLMKSDEIRRQLKPTNRKAVKRHVLKKNPLKNVRVMTRLNPYAKTAKRHAKLFEERRQKAKDDLLNKKRGISPKAAKKLKRNKGKAKGKGKPKPKGKDDGKGKAKGKK</sequence>
<proteinExistence type="inferred from homology"/>
<feature type="compositionally biased region" description="Basic residues" evidence="4">
    <location>
        <begin position="359"/>
        <end position="386"/>
    </location>
</feature>
<dbReference type="InterPro" id="IPR023574">
    <property type="entry name" value="Ribosomal_uL4_dom_sf"/>
</dbReference>
<keyword evidence="3" id="KW-0687">Ribonucleoprotein</keyword>
<organism evidence="6 7">
    <name type="scientific">Saccoglossus kowalevskii</name>
    <name type="common">Acorn worm</name>
    <dbReference type="NCBI Taxonomy" id="10224"/>
    <lineage>
        <taxon>Eukaryota</taxon>
        <taxon>Metazoa</taxon>
        <taxon>Hemichordata</taxon>
        <taxon>Enteropneusta</taxon>
        <taxon>Harrimaniidae</taxon>
        <taxon>Saccoglossus</taxon>
    </lineage>
</organism>
<evidence type="ECO:0000256" key="1">
    <source>
        <dbReference type="ARBA" id="ARBA00010528"/>
    </source>
</evidence>
<comment type="similarity">
    <text evidence="1">Belongs to the universal ribosomal protein uL4 family.</text>
</comment>
<dbReference type="PANTHER" id="PTHR19431">
    <property type="entry name" value="60S RIBOSOMAL PROTEIN L4"/>
    <property type="match status" value="1"/>
</dbReference>
<evidence type="ECO:0000313" key="6">
    <source>
        <dbReference type="Proteomes" id="UP000694865"/>
    </source>
</evidence>
<feature type="domain" description="Large ribosomal subunit protein uL4 C-terminal" evidence="5">
    <location>
        <begin position="278"/>
        <end position="351"/>
    </location>
</feature>
<feature type="region of interest" description="Disordered" evidence="4">
    <location>
        <begin position="350"/>
        <end position="400"/>
    </location>
</feature>
<name>A0ABM0GJF0_SACKO</name>
<keyword evidence="2" id="KW-0689">Ribosomal protein</keyword>
<keyword evidence="6" id="KW-1185">Reference proteome</keyword>
<dbReference type="InterPro" id="IPR045240">
    <property type="entry name" value="Ribosomal_uL4_euk/arch"/>
</dbReference>
<dbReference type="Gene3D" id="3.40.1370.10">
    <property type="match status" value="1"/>
</dbReference>
<dbReference type="SUPFAM" id="SSF52166">
    <property type="entry name" value="Ribosomal protein L4"/>
    <property type="match status" value="1"/>
</dbReference>
<evidence type="ECO:0000256" key="3">
    <source>
        <dbReference type="ARBA" id="ARBA00023274"/>
    </source>
</evidence>
<reference evidence="7" key="1">
    <citation type="submission" date="2025-08" db="UniProtKB">
        <authorList>
            <consortium name="RefSeq"/>
        </authorList>
    </citation>
    <scope>IDENTIFICATION</scope>
    <source>
        <tissue evidence="7">Testes</tissue>
    </source>
</reference>
<accession>A0ABM0GJF0</accession>
<dbReference type="InterPro" id="IPR025755">
    <property type="entry name" value="Ribos_uL4_C_dom"/>
</dbReference>
<dbReference type="Proteomes" id="UP000694865">
    <property type="component" value="Unplaced"/>
</dbReference>
<evidence type="ECO:0000259" key="5">
    <source>
        <dbReference type="Pfam" id="PF14374"/>
    </source>
</evidence>
<gene>
    <name evidence="7" type="primary">LOC100373756</name>
</gene>